<comment type="caution">
    <text evidence="1">The sequence shown here is derived from an EMBL/GenBank/DDBJ whole genome shotgun (WGS) entry which is preliminary data.</text>
</comment>
<dbReference type="AlphaFoldDB" id="A0A418IJ18"/>
<dbReference type="SUPFAM" id="SSF54427">
    <property type="entry name" value="NTF2-like"/>
    <property type="match status" value="1"/>
</dbReference>
<dbReference type="RefSeq" id="WP_119605065.1">
    <property type="nucleotide sequence ID" value="NZ_JAWVBH010000001.1"/>
</dbReference>
<gene>
    <name evidence="1" type="ORF">BU112_01070</name>
</gene>
<accession>A0A418IJ18</accession>
<keyword evidence="2" id="KW-1185">Reference proteome</keyword>
<dbReference type="InterPro" id="IPR032710">
    <property type="entry name" value="NTF2-like_dom_sf"/>
</dbReference>
<reference evidence="1 2" key="1">
    <citation type="journal article" date="2016" name="Front. Microbiol.">
        <title>Comprehensive Phylogenetic Analysis of Bovine Non-aureus Staphylococci Species Based on Whole-Genome Sequencing.</title>
        <authorList>
            <person name="Naushad S."/>
            <person name="Barkema H.W."/>
            <person name="Luby C."/>
            <person name="Condas L.A."/>
            <person name="Nobrega D.B."/>
            <person name="Carson D.A."/>
            <person name="De Buck J."/>
        </authorList>
    </citation>
    <scope>NUCLEOTIDE SEQUENCE [LARGE SCALE GENOMIC DNA]</scope>
    <source>
        <strain evidence="1 2">SNUC 4554</strain>
    </source>
</reference>
<sequence length="132" mass="15526">MDKIILKEQIENLYNDILINLDIEQISKYFADDYIQITDHKASNINEFKNHLTKLKEAVKQLSINHFKTMMIDEKQNIVYLRYDVLVEKKNGFLGKIEVFAEFIFNKYGKVKYCNELTQAYETELSGMGSIS</sequence>
<dbReference type="EMBL" id="QXUF01000004">
    <property type="protein sequence ID" value="RIN02935.1"/>
    <property type="molecule type" value="Genomic_DNA"/>
</dbReference>
<proteinExistence type="predicted"/>
<protein>
    <submittedName>
        <fullName evidence="1">Nuclear transport factor 2 family protein</fullName>
    </submittedName>
</protein>
<dbReference type="Proteomes" id="UP000286317">
    <property type="component" value="Unassembled WGS sequence"/>
</dbReference>
<dbReference type="Gene3D" id="3.10.450.50">
    <property type="match status" value="1"/>
</dbReference>
<name>A0A418IJ18_9STAP</name>
<evidence type="ECO:0000313" key="1">
    <source>
        <dbReference type="EMBL" id="RIN02935.1"/>
    </source>
</evidence>
<organism evidence="1 2">
    <name type="scientific">Staphylococcus shinii</name>
    <dbReference type="NCBI Taxonomy" id="2912228"/>
    <lineage>
        <taxon>Bacteria</taxon>
        <taxon>Bacillati</taxon>
        <taxon>Bacillota</taxon>
        <taxon>Bacilli</taxon>
        <taxon>Bacillales</taxon>
        <taxon>Staphylococcaceae</taxon>
        <taxon>Staphylococcus</taxon>
    </lineage>
</organism>
<dbReference type="OrthoDB" id="2339544at2"/>
<evidence type="ECO:0000313" key="2">
    <source>
        <dbReference type="Proteomes" id="UP000286317"/>
    </source>
</evidence>